<evidence type="ECO:0000313" key="2">
    <source>
        <dbReference type="Proteomes" id="UP000050761"/>
    </source>
</evidence>
<dbReference type="EMBL" id="UZAH01025734">
    <property type="protein sequence ID" value="VDO69541.1"/>
    <property type="molecule type" value="Genomic_DNA"/>
</dbReference>
<dbReference type="AlphaFoldDB" id="A0A183FIM1"/>
<keyword evidence="2" id="KW-1185">Reference proteome</keyword>
<sequence length="100" mass="11112">MTSLSAVDTERHALRILLLNRKGDVSIDDIKTDYGCYYEKFVDAANAKVFWEAPNSNGRQLSVVFSCLLCYCAVSNAAALLDEFSEATAEDFAHRGLNRD</sequence>
<organism evidence="2 3">
    <name type="scientific">Heligmosomoides polygyrus</name>
    <name type="common">Parasitic roundworm</name>
    <dbReference type="NCBI Taxonomy" id="6339"/>
    <lineage>
        <taxon>Eukaryota</taxon>
        <taxon>Metazoa</taxon>
        <taxon>Ecdysozoa</taxon>
        <taxon>Nematoda</taxon>
        <taxon>Chromadorea</taxon>
        <taxon>Rhabditida</taxon>
        <taxon>Rhabditina</taxon>
        <taxon>Rhabditomorpha</taxon>
        <taxon>Strongyloidea</taxon>
        <taxon>Heligmosomidae</taxon>
        <taxon>Heligmosomoides</taxon>
    </lineage>
</organism>
<dbReference type="Proteomes" id="UP000050761">
    <property type="component" value="Unassembled WGS sequence"/>
</dbReference>
<gene>
    <name evidence="1" type="ORF">HPBE_LOCUS6754</name>
</gene>
<protein>
    <submittedName>
        <fullName evidence="3">Tubulin polymerization-promoting protein family member 2</fullName>
    </submittedName>
</protein>
<name>A0A183FIM1_HELPZ</name>
<accession>A0A3P7X6D1</accession>
<dbReference type="OrthoDB" id="5873345at2759"/>
<accession>A0A183FIM1</accession>
<proteinExistence type="predicted"/>
<reference evidence="1 2" key="1">
    <citation type="submission" date="2018-11" db="EMBL/GenBank/DDBJ databases">
        <authorList>
            <consortium name="Pathogen Informatics"/>
        </authorList>
    </citation>
    <scope>NUCLEOTIDE SEQUENCE [LARGE SCALE GENOMIC DNA]</scope>
</reference>
<reference evidence="3" key="2">
    <citation type="submission" date="2019-09" db="UniProtKB">
        <authorList>
            <consortium name="WormBaseParasite"/>
        </authorList>
    </citation>
    <scope>IDENTIFICATION</scope>
</reference>
<evidence type="ECO:0000313" key="1">
    <source>
        <dbReference type="EMBL" id="VDO69541.1"/>
    </source>
</evidence>
<dbReference type="WBParaSite" id="HPBE_0000675301-mRNA-1">
    <property type="protein sequence ID" value="HPBE_0000675301-mRNA-1"/>
    <property type="gene ID" value="HPBE_0000675301"/>
</dbReference>
<evidence type="ECO:0000313" key="3">
    <source>
        <dbReference type="WBParaSite" id="HPBE_0000675301-mRNA-1"/>
    </source>
</evidence>